<proteinExistence type="predicted"/>
<dbReference type="Proteomes" id="UP000770661">
    <property type="component" value="Unassembled WGS sequence"/>
</dbReference>
<gene>
    <name evidence="1" type="ORF">GWK47_042292</name>
</gene>
<evidence type="ECO:0000313" key="1">
    <source>
        <dbReference type="EMBL" id="KAG0723651.1"/>
    </source>
</evidence>
<accession>A0A8J4YHC9</accession>
<keyword evidence="2" id="KW-1185">Reference proteome</keyword>
<reference evidence="1" key="1">
    <citation type="submission" date="2020-07" db="EMBL/GenBank/DDBJ databases">
        <title>The High-quality genome of the commercially important snow crab, Chionoecetes opilio.</title>
        <authorList>
            <person name="Jeong J.-H."/>
            <person name="Ryu S."/>
        </authorList>
    </citation>
    <scope>NUCLEOTIDE SEQUENCE</scope>
    <source>
        <strain evidence="1">MADBK_172401_WGS</strain>
        <tissue evidence="1">Digestive gland</tissue>
    </source>
</reference>
<evidence type="ECO:0000313" key="2">
    <source>
        <dbReference type="Proteomes" id="UP000770661"/>
    </source>
</evidence>
<comment type="caution">
    <text evidence="1">The sequence shown here is derived from an EMBL/GenBank/DDBJ whole genome shotgun (WGS) entry which is preliminary data.</text>
</comment>
<dbReference type="AlphaFoldDB" id="A0A8J4YHC9"/>
<dbReference type="EMBL" id="JACEEZ010007986">
    <property type="protein sequence ID" value="KAG0723651.1"/>
    <property type="molecule type" value="Genomic_DNA"/>
</dbReference>
<protein>
    <submittedName>
        <fullName evidence="1">Uncharacterized protein</fullName>
    </submittedName>
</protein>
<sequence>MAWQCTANSRPQYRSNFVQLATIRSHSSSSDEEQRLESMIDVGKLAAGIGVWSLQCIARLHAWSGCDTVSALASQGQNKGFEAVQANDLLIFKLPQIWDLRGMYQQTSFNSIQAFTWSAVNRAEHEDRVLIPPLSHVFCAKKGQIESGHLQPCEELLDAAYLRANYTGGFIWRKRSLETCQTSQHHQQTCW</sequence>
<name>A0A8J4YHC9_CHIOP</name>
<organism evidence="1 2">
    <name type="scientific">Chionoecetes opilio</name>
    <name type="common">Atlantic snow crab</name>
    <name type="synonym">Cancer opilio</name>
    <dbReference type="NCBI Taxonomy" id="41210"/>
    <lineage>
        <taxon>Eukaryota</taxon>
        <taxon>Metazoa</taxon>
        <taxon>Ecdysozoa</taxon>
        <taxon>Arthropoda</taxon>
        <taxon>Crustacea</taxon>
        <taxon>Multicrustacea</taxon>
        <taxon>Malacostraca</taxon>
        <taxon>Eumalacostraca</taxon>
        <taxon>Eucarida</taxon>
        <taxon>Decapoda</taxon>
        <taxon>Pleocyemata</taxon>
        <taxon>Brachyura</taxon>
        <taxon>Eubrachyura</taxon>
        <taxon>Majoidea</taxon>
        <taxon>Majidae</taxon>
        <taxon>Chionoecetes</taxon>
    </lineage>
</organism>